<keyword evidence="3" id="KW-1185">Reference proteome</keyword>
<reference evidence="2 3" key="1">
    <citation type="submission" date="2014-03" db="EMBL/GenBank/DDBJ databases">
        <title>Genomics of Bifidobacteria.</title>
        <authorList>
            <person name="Ventura M."/>
            <person name="Milani C."/>
            <person name="Lugli G.A."/>
        </authorList>
    </citation>
    <scope>NUCLEOTIDE SEQUENCE [LARGE SCALE GENOMIC DNA]</scope>
    <source>
        <strain evidence="2 3">JCM 13495</strain>
    </source>
</reference>
<proteinExistence type="predicted"/>
<evidence type="ECO:0000313" key="2">
    <source>
        <dbReference type="EMBL" id="KFJ08275.1"/>
    </source>
</evidence>
<gene>
    <name evidence="2" type="ORF">BITS_0780</name>
</gene>
<name>A0A087EKH4_9BIFI</name>
<sequence>MMNSNNDGRDELGRFTEGNHPKTGFHTNPERRATFPGNRHSVSKAAQRFLDMTDAELDKELSDSATLTQAEQITLQLIRQAKDANNPRQLSALRELLDRAEGKPRVSADINEAGLMPPTIIIRPFDDNPSNHSDTSRS</sequence>
<dbReference type="OrthoDB" id="9814475at2"/>
<comment type="caution">
    <text evidence="2">The sequence shown here is derived from an EMBL/GenBank/DDBJ whole genome shotgun (WGS) entry which is preliminary data.</text>
</comment>
<organism evidence="2 3">
    <name type="scientific">Bifidobacterium tsurumiense</name>
    <dbReference type="NCBI Taxonomy" id="356829"/>
    <lineage>
        <taxon>Bacteria</taxon>
        <taxon>Bacillati</taxon>
        <taxon>Actinomycetota</taxon>
        <taxon>Actinomycetes</taxon>
        <taxon>Bifidobacteriales</taxon>
        <taxon>Bifidobacteriaceae</taxon>
        <taxon>Bifidobacterium</taxon>
    </lineage>
</organism>
<dbReference type="AlphaFoldDB" id="A0A087EKH4"/>
<dbReference type="Proteomes" id="UP000029080">
    <property type="component" value="Unassembled WGS sequence"/>
</dbReference>
<evidence type="ECO:0000313" key="3">
    <source>
        <dbReference type="Proteomes" id="UP000029080"/>
    </source>
</evidence>
<dbReference type="RefSeq" id="WP_026641749.1">
    <property type="nucleotide sequence ID" value="NZ_JGZU01000002.1"/>
</dbReference>
<dbReference type="EMBL" id="JGZU01000002">
    <property type="protein sequence ID" value="KFJ08275.1"/>
    <property type="molecule type" value="Genomic_DNA"/>
</dbReference>
<feature type="compositionally biased region" description="Basic and acidic residues" evidence="1">
    <location>
        <begin position="7"/>
        <end position="20"/>
    </location>
</feature>
<accession>A0A087EKH4</accession>
<protein>
    <submittedName>
        <fullName evidence="2">Uncharacterized protein</fullName>
    </submittedName>
</protein>
<feature type="region of interest" description="Disordered" evidence="1">
    <location>
        <begin position="1"/>
        <end position="44"/>
    </location>
</feature>
<dbReference type="STRING" id="356829.BITS_0780"/>
<evidence type="ECO:0000256" key="1">
    <source>
        <dbReference type="SAM" id="MobiDB-lite"/>
    </source>
</evidence>